<accession>A0ABV6SEC9</accession>
<reference evidence="2 3" key="1">
    <citation type="submission" date="2024-09" db="EMBL/GenBank/DDBJ databases">
        <authorList>
            <person name="Sun Q."/>
            <person name="Mori K."/>
        </authorList>
    </citation>
    <scope>NUCLEOTIDE SEQUENCE [LARGE SCALE GENOMIC DNA]</scope>
    <source>
        <strain evidence="2 3">CICC 11035S</strain>
    </source>
</reference>
<dbReference type="InterPro" id="IPR009495">
    <property type="entry name" value="NrsF"/>
</dbReference>
<evidence type="ECO:0000313" key="3">
    <source>
        <dbReference type="Proteomes" id="UP001589858"/>
    </source>
</evidence>
<name>A0ABV6SEC9_9SPHN</name>
<feature type="transmembrane region" description="Helical" evidence="1">
    <location>
        <begin position="193"/>
        <end position="216"/>
    </location>
</feature>
<dbReference type="RefSeq" id="WP_267222167.1">
    <property type="nucleotide sequence ID" value="NZ_JAPCWC010000014.1"/>
</dbReference>
<dbReference type="Proteomes" id="UP001589858">
    <property type="component" value="Unassembled WGS sequence"/>
</dbReference>
<evidence type="ECO:0000313" key="2">
    <source>
        <dbReference type="EMBL" id="MFC0687622.1"/>
    </source>
</evidence>
<keyword evidence="1" id="KW-0472">Membrane</keyword>
<organism evidence="2 3">
    <name type="scientific">Novosphingobium clariflavum</name>
    <dbReference type="NCBI Taxonomy" id="2029884"/>
    <lineage>
        <taxon>Bacteria</taxon>
        <taxon>Pseudomonadati</taxon>
        <taxon>Pseudomonadota</taxon>
        <taxon>Alphaproteobacteria</taxon>
        <taxon>Sphingomonadales</taxon>
        <taxon>Sphingomonadaceae</taxon>
        <taxon>Novosphingobium</taxon>
    </lineage>
</organism>
<keyword evidence="3" id="KW-1185">Reference proteome</keyword>
<keyword evidence="1" id="KW-1133">Transmembrane helix</keyword>
<proteinExistence type="predicted"/>
<dbReference type="Pfam" id="PF06532">
    <property type="entry name" value="NrsF"/>
    <property type="match status" value="1"/>
</dbReference>
<gene>
    <name evidence="2" type="ORF">ACFFF8_23820</name>
</gene>
<dbReference type="EMBL" id="JBHLTM010000090">
    <property type="protein sequence ID" value="MFC0687622.1"/>
    <property type="molecule type" value="Genomic_DNA"/>
</dbReference>
<keyword evidence="1" id="KW-0812">Transmembrane</keyword>
<feature type="transmembrane region" description="Helical" evidence="1">
    <location>
        <begin position="101"/>
        <end position="120"/>
    </location>
</feature>
<protein>
    <submittedName>
        <fullName evidence="2">DUF1109 domain-containing protein</fullName>
    </submittedName>
</protein>
<sequence>MNGPASTEKTTCECLVASLSADLCAVPRHAAARRILTGLGLGLLATGAALGLGLGIRHDLMAAMHGGGFWMKAAYAATLGALGLAATLRLARPDCGPQRKLWLLLLPLALLSVMATAELLHTPRAQWLDMWLGHSWKACAGVVLLLSLPILTGLLWALKRLAPTRLALAGATAGLAAGAWAACLYCLHCPETSAVFVLTWYSLGIALATGLGALLGPRLLRW</sequence>
<feature type="transmembrane region" description="Helical" evidence="1">
    <location>
        <begin position="68"/>
        <end position="89"/>
    </location>
</feature>
<comment type="caution">
    <text evidence="2">The sequence shown here is derived from an EMBL/GenBank/DDBJ whole genome shotgun (WGS) entry which is preliminary data.</text>
</comment>
<feature type="transmembrane region" description="Helical" evidence="1">
    <location>
        <begin position="35"/>
        <end position="56"/>
    </location>
</feature>
<feature type="transmembrane region" description="Helical" evidence="1">
    <location>
        <begin position="140"/>
        <end position="158"/>
    </location>
</feature>
<feature type="transmembrane region" description="Helical" evidence="1">
    <location>
        <begin position="165"/>
        <end position="187"/>
    </location>
</feature>
<evidence type="ECO:0000256" key="1">
    <source>
        <dbReference type="SAM" id="Phobius"/>
    </source>
</evidence>